<dbReference type="InterPro" id="IPR029441">
    <property type="entry name" value="Cass2"/>
</dbReference>
<dbReference type="InterPro" id="IPR025868">
    <property type="entry name" value="Zn_ribbon_dom_put"/>
</dbReference>
<evidence type="ECO:0000313" key="3">
    <source>
        <dbReference type="Proteomes" id="UP001597262"/>
    </source>
</evidence>
<sequence>MKTTIKYVPEFTVVGRLGQGKSEEGPQWILPLWDQANAQYGMVEDIVIKGESGAPKGMWGIMGHPDKFLGRWDNEGLYLAGCEIEADGEAPEGWTKWTVPAQTYLVADVTQTAYGEVFGEVIEQYMPKHGLHMVGAAHEHYPEPGNPQRVELYFPIAENYVFCQSCGMPLTENEHLGTEEDGDVNYDYCQYCYQNGSFTGNQTMEEMVELCLQYGGDSGMFEDKEEARKAMLGWFPTLKRWKNGN</sequence>
<organism evidence="2 3">
    <name type="scientific">Paenibacillus puldeungensis</name>
    <dbReference type="NCBI Taxonomy" id="696536"/>
    <lineage>
        <taxon>Bacteria</taxon>
        <taxon>Bacillati</taxon>
        <taxon>Bacillota</taxon>
        <taxon>Bacilli</taxon>
        <taxon>Bacillales</taxon>
        <taxon>Paenibacillaceae</taxon>
        <taxon>Paenibacillus</taxon>
    </lineage>
</organism>
<dbReference type="EMBL" id="JBHTLM010000017">
    <property type="protein sequence ID" value="MFD1178501.1"/>
    <property type="molecule type" value="Genomic_DNA"/>
</dbReference>
<evidence type="ECO:0000259" key="1">
    <source>
        <dbReference type="SMART" id="SM00871"/>
    </source>
</evidence>
<dbReference type="Pfam" id="PF12674">
    <property type="entry name" value="Zn_ribbon_2"/>
    <property type="match status" value="1"/>
</dbReference>
<comment type="caution">
    <text evidence="2">The sequence shown here is derived from an EMBL/GenBank/DDBJ whole genome shotgun (WGS) entry which is preliminary data.</text>
</comment>
<protein>
    <submittedName>
        <fullName evidence="2">Zinc ribbon domain-containing protein</fullName>
    </submittedName>
</protein>
<gene>
    <name evidence="2" type="ORF">ACFQ3W_19670</name>
</gene>
<dbReference type="Pfam" id="PF14526">
    <property type="entry name" value="Cass2"/>
    <property type="match status" value="1"/>
</dbReference>
<dbReference type="InterPro" id="IPR010499">
    <property type="entry name" value="AraC_E-bd"/>
</dbReference>
<dbReference type="SMART" id="SM00871">
    <property type="entry name" value="AraC_E_bind"/>
    <property type="match status" value="1"/>
</dbReference>
<dbReference type="Proteomes" id="UP001597262">
    <property type="component" value="Unassembled WGS sequence"/>
</dbReference>
<evidence type="ECO:0000313" key="2">
    <source>
        <dbReference type="EMBL" id="MFD1178501.1"/>
    </source>
</evidence>
<accession>A0ABW3S272</accession>
<dbReference type="Gene3D" id="3.20.80.10">
    <property type="entry name" value="Regulatory factor, effector binding domain"/>
    <property type="match status" value="1"/>
</dbReference>
<dbReference type="InterPro" id="IPR011256">
    <property type="entry name" value="Reg_factor_effector_dom_sf"/>
</dbReference>
<dbReference type="SUPFAM" id="SSF55136">
    <property type="entry name" value="Probable bacterial effector-binding domain"/>
    <property type="match status" value="1"/>
</dbReference>
<reference evidence="3" key="1">
    <citation type="journal article" date="2019" name="Int. J. Syst. Evol. Microbiol.">
        <title>The Global Catalogue of Microorganisms (GCM) 10K type strain sequencing project: providing services to taxonomists for standard genome sequencing and annotation.</title>
        <authorList>
            <consortium name="The Broad Institute Genomics Platform"/>
            <consortium name="The Broad Institute Genome Sequencing Center for Infectious Disease"/>
            <person name="Wu L."/>
            <person name="Ma J."/>
        </authorList>
    </citation>
    <scope>NUCLEOTIDE SEQUENCE [LARGE SCALE GENOMIC DNA]</scope>
    <source>
        <strain evidence="3">CCUG 59189</strain>
    </source>
</reference>
<proteinExistence type="predicted"/>
<feature type="domain" description="AraC effector-binding" evidence="1">
    <location>
        <begin position="1"/>
        <end position="157"/>
    </location>
</feature>
<name>A0ABW3S272_9BACL</name>
<keyword evidence="3" id="KW-1185">Reference proteome</keyword>